<evidence type="ECO:0000256" key="6">
    <source>
        <dbReference type="ARBA" id="ARBA00022679"/>
    </source>
</evidence>
<sequence length="621" mass="70310">MKLHNKLAFQLGFPFFLLVVFLNLAVGVISYRSYIKDTAQVQSIPARVAQTGSERVETFFDQLYLDIKLAAKSIRLPLHEETGFLLQDIVRINPSIIELAVFDQDGKELYLAEEVTTHISLPGGDDITKQDYFIETIDHRKEYISNPLTSIYNTPYIIWSVPVIIDESTVVMMRAVVDISTLWETIALVSEKDVDGAHVYITDSTGTILVSNIDNYGEQSGSAKRVLDIVSKDPPVFTYTGQFNVEVGGKAELLPPTNWTIIAEIPLDTLMAETRSNLNILYALAFIFFCLTLYELYALRRYLFEPISEFTKMIKKLSAGNYQTRVTLQIDNELTSLAAAMNQMAKQVNVQTSGNIEKLQQTVVDLNQSAKLLIRRDLELTRANEKLKQLDDMKSDFVSLVTHQLRTPLSGIRWSLSMLINNEMGELNPDQKLYLMKTYESNNRMISLINDMLNADRVDSGTLKFKFTLTDLADLIDNVLVELWSHATKKNVKLKFFPREEVPKVLIDPENMRIVLQNLLDNAIKYSQNGTEVCIGVKQIDSDVEISVQNYGIGIPSEYQSKIFTRFFRAPNAVHTETDGSGLGLYIVESIVKKHHGTIRFSSTENESTTFYVTLPLNKSL</sequence>
<keyword evidence="9 12" id="KW-1133">Transmembrane helix</keyword>
<dbReference type="Pfam" id="PF00672">
    <property type="entry name" value="HAMP"/>
    <property type="match status" value="1"/>
</dbReference>
<dbReference type="CDD" id="cd06225">
    <property type="entry name" value="HAMP"/>
    <property type="match status" value="1"/>
</dbReference>
<gene>
    <name evidence="15" type="ORF">A2592_02405</name>
</gene>
<evidence type="ECO:0000256" key="9">
    <source>
        <dbReference type="ARBA" id="ARBA00022989"/>
    </source>
</evidence>
<name>A0A1F6FRT9_9BACT</name>
<dbReference type="AlphaFoldDB" id="A0A1F6FRT9"/>
<dbReference type="Proteomes" id="UP000179230">
    <property type="component" value="Unassembled WGS sequence"/>
</dbReference>
<evidence type="ECO:0000256" key="4">
    <source>
        <dbReference type="ARBA" id="ARBA00022475"/>
    </source>
</evidence>
<keyword evidence="5" id="KW-0597">Phosphoprotein</keyword>
<evidence type="ECO:0000256" key="12">
    <source>
        <dbReference type="SAM" id="Phobius"/>
    </source>
</evidence>
<dbReference type="GO" id="GO:0005886">
    <property type="term" value="C:plasma membrane"/>
    <property type="evidence" value="ECO:0007669"/>
    <property type="project" value="UniProtKB-SubCell"/>
</dbReference>
<dbReference type="SMART" id="SM00388">
    <property type="entry name" value="HisKA"/>
    <property type="match status" value="1"/>
</dbReference>
<dbReference type="FunFam" id="3.30.565.10:FF:000006">
    <property type="entry name" value="Sensor histidine kinase WalK"/>
    <property type="match status" value="1"/>
</dbReference>
<evidence type="ECO:0000259" key="14">
    <source>
        <dbReference type="PROSITE" id="PS50885"/>
    </source>
</evidence>
<dbReference type="PANTHER" id="PTHR43711:SF1">
    <property type="entry name" value="HISTIDINE KINASE 1"/>
    <property type="match status" value="1"/>
</dbReference>
<dbReference type="PROSITE" id="PS50109">
    <property type="entry name" value="HIS_KIN"/>
    <property type="match status" value="1"/>
</dbReference>
<dbReference type="PANTHER" id="PTHR43711">
    <property type="entry name" value="TWO-COMPONENT HISTIDINE KINASE"/>
    <property type="match status" value="1"/>
</dbReference>
<dbReference type="SUPFAM" id="SSF158472">
    <property type="entry name" value="HAMP domain-like"/>
    <property type="match status" value="1"/>
</dbReference>
<evidence type="ECO:0000313" key="16">
    <source>
        <dbReference type="Proteomes" id="UP000179230"/>
    </source>
</evidence>
<feature type="domain" description="HAMP" evidence="14">
    <location>
        <begin position="301"/>
        <end position="353"/>
    </location>
</feature>
<comment type="catalytic activity">
    <reaction evidence="1">
        <text>ATP + protein L-histidine = ADP + protein N-phospho-L-histidine.</text>
        <dbReference type="EC" id="2.7.13.3"/>
    </reaction>
</comment>
<comment type="subcellular location">
    <subcellularLocation>
        <location evidence="2">Cell membrane</location>
        <topology evidence="2">Multi-pass membrane protein</topology>
    </subcellularLocation>
</comment>
<evidence type="ECO:0000256" key="10">
    <source>
        <dbReference type="ARBA" id="ARBA00023012"/>
    </source>
</evidence>
<evidence type="ECO:0000256" key="11">
    <source>
        <dbReference type="ARBA" id="ARBA00023136"/>
    </source>
</evidence>
<dbReference type="InterPro" id="IPR004358">
    <property type="entry name" value="Sig_transdc_His_kin-like_C"/>
</dbReference>
<dbReference type="InterPro" id="IPR033479">
    <property type="entry name" value="dCache_1"/>
</dbReference>
<dbReference type="InterPro" id="IPR036097">
    <property type="entry name" value="HisK_dim/P_sf"/>
</dbReference>
<dbReference type="Gene3D" id="1.10.287.130">
    <property type="match status" value="1"/>
</dbReference>
<evidence type="ECO:0000256" key="3">
    <source>
        <dbReference type="ARBA" id="ARBA00012438"/>
    </source>
</evidence>
<feature type="transmembrane region" description="Helical" evidence="12">
    <location>
        <begin position="280"/>
        <end position="299"/>
    </location>
</feature>
<evidence type="ECO:0000256" key="5">
    <source>
        <dbReference type="ARBA" id="ARBA00022553"/>
    </source>
</evidence>
<dbReference type="EMBL" id="MFMT01000018">
    <property type="protein sequence ID" value="OGG88571.1"/>
    <property type="molecule type" value="Genomic_DNA"/>
</dbReference>
<proteinExistence type="predicted"/>
<dbReference type="Pfam" id="PF02743">
    <property type="entry name" value="dCache_1"/>
    <property type="match status" value="1"/>
</dbReference>
<keyword evidence="10" id="KW-0902">Two-component regulatory system</keyword>
<organism evidence="15 16">
    <name type="scientific">Candidatus Kaiserbacteria bacterium RIFOXYD1_FULL_42_15</name>
    <dbReference type="NCBI Taxonomy" id="1798532"/>
    <lineage>
        <taxon>Bacteria</taxon>
        <taxon>Candidatus Kaiseribacteriota</taxon>
    </lineage>
</organism>
<dbReference type="SUPFAM" id="SSF47384">
    <property type="entry name" value="Homodimeric domain of signal transducing histidine kinase"/>
    <property type="match status" value="1"/>
</dbReference>
<evidence type="ECO:0000313" key="15">
    <source>
        <dbReference type="EMBL" id="OGG88571.1"/>
    </source>
</evidence>
<dbReference type="InterPro" id="IPR005467">
    <property type="entry name" value="His_kinase_dom"/>
</dbReference>
<keyword evidence="4" id="KW-1003">Cell membrane</keyword>
<dbReference type="Gene3D" id="6.10.340.10">
    <property type="match status" value="1"/>
</dbReference>
<dbReference type="GO" id="GO:0000155">
    <property type="term" value="F:phosphorelay sensor kinase activity"/>
    <property type="evidence" value="ECO:0007669"/>
    <property type="project" value="InterPro"/>
</dbReference>
<keyword evidence="7 12" id="KW-0812">Transmembrane</keyword>
<dbReference type="Gene3D" id="3.30.450.20">
    <property type="entry name" value="PAS domain"/>
    <property type="match status" value="1"/>
</dbReference>
<reference evidence="15 16" key="1">
    <citation type="journal article" date="2016" name="Nat. Commun.">
        <title>Thousands of microbial genomes shed light on interconnected biogeochemical processes in an aquifer system.</title>
        <authorList>
            <person name="Anantharaman K."/>
            <person name="Brown C.T."/>
            <person name="Hug L.A."/>
            <person name="Sharon I."/>
            <person name="Castelle C.J."/>
            <person name="Probst A.J."/>
            <person name="Thomas B.C."/>
            <person name="Singh A."/>
            <person name="Wilkins M.J."/>
            <person name="Karaoz U."/>
            <person name="Brodie E.L."/>
            <person name="Williams K.H."/>
            <person name="Hubbard S.S."/>
            <person name="Banfield J.F."/>
        </authorList>
    </citation>
    <scope>NUCLEOTIDE SEQUENCE [LARGE SCALE GENOMIC DNA]</scope>
</reference>
<dbReference type="Pfam" id="PF00512">
    <property type="entry name" value="HisKA"/>
    <property type="match status" value="1"/>
</dbReference>
<dbReference type="Pfam" id="PF02518">
    <property type="entry name" value="HATPase_c"/>
    <property type="match status" value="1"/>
</dbReference>
<protein>
    <recommendedName>
        <fullName evidence="3">histidine kinase</fullName>
        <ecNumber evidence="3">2.7.13.3</ecNumber>
    </recommendedName>
</protein>
<dbReference type="SMART" id="SM00304">
    <property type="entry name" value="HAMP"/>
    <property type="match status" value="1"/>
</dbReference>
<evidence type="ECO:0000256" key="1">
    <source>
        <dbReference type="ARBA" id="ARBA00000085"/>
    </source>
</evidence>
<dbReference type="CDD" id="cd00082">
    <property type="entry name" value="HisKA"/>
    <property type="match status" value="1"/>
</dbReference>
<dbReference type="SUPFAM" id="SSF55874">
    <property type="entry name" value="ATPase domain of HSP90 chaperone/DNA topoisomerase II/histidine kinase"/>
    <property type="match status" value="1"/>
</dbReference>
<dbReference type="CDD" id="cd00075">
    <property type="entry name" value="HATPase"/>
    <property type="match status" value="1"/>
</dbReference>
<evidence type="ECO:0000259" key="13">
    <source>
        <dbReference type="PROSITE" id="PS50109"/>
    </source>
</evidence>
<keyword evidence="6" id="KW-0808">Transferase</keyword>
<dbReference type="PRINTS" id="PR00344">
    <property type="entry name" value="BCTRLSENSOR"/>
</dbReference>
<evidence type="ECO:0000256" key="8">
    <source>
        <dbReference type="ARBA" id="ARBA00022777"/>
    </source>
</evidence>
<dbReference type="InterPro" id="IPR003660">
    <property type="entry name" value="HAMP_dom"/>
</dbReference>
<dbReference type="EC" id="2.7.13.3" evidence="3"/>
<dbReference type="SMART" id="SM00387">
    <property type="entry name" value="HATPase_c"/>
    <property type="match status" value="1"/>
</dbReference>
<evidence type="ECO:0000256" key="7">
    <source>
        <dbReference type="ARBA" id="ARBA00022692"/>
    </source>
</evidence>
<dbReference type="PROSITE" id="PS50885">
    <property type="entry name" value="HAMP"/>
    <property type="match status" value="1"/>
</dbReference>
<keyword evidence="11 12" id="KW-0472">Membrane</keyword>
<accession>A0A1F6FRT9</accession>
<keyword evidence="8" id="KW-0418">Kinase</keyword>
<evidence type="ECO:0000256" key="2">
    <source>
        <dbReference type="ARBA" id="ARBA00004651"/>
    </source>
</evidence>
<feature type="domain" description="Histidine kinase" evidence="13">
    <location>
        <begin position="400"/>
        <end position="619"/>
    </location>
</feature>
<dbReference type="InterPro" id="IPR050736">
    <property type="entry name" value="Sensor_HK_Regulatory"/>
</dbReference>
<dbReference type="InterPro" id="IPR036890">
    <property type="entry name" value="HATPase_C_sf"/>
</dbReference>
<comment type="caution">
    <text evidence="15">The sequence shown here is derived from an EMBL/GenBank/DDBJ whole genome shotgun (WGS) entry which is preliminary data.</text>
</comment>
<dbReference type="InterPro" id="IPR003594">
    <property type="entry name" value="HATPase_dom"/>
</dbReference>
<dbReference type="Gene3D" id="3.30.565.10">
    <property type="entry name" value="Histidine kinase-like ATPase, C-terminal domain"/>
    <property type="match status" value="1"/>
</dbReference>
<dbReference type="InterPro" id="IPR003661">
    <property type="entry name" value="HisK_dim/P_dom"/>
</dbReference>